<organism evidence="1">
    <name type="scientific">Vitis vinifera</name>
    <name type="common">Grape</name>
    <dbReference type="NCBI Taxonomy" id="29760"/>
    <lineage>
        <taxon>Eukaryota</taxon>
        <taxon>Viridiplantae</taxon>
        <taxon>Streptophyta</taxon>
        <taxon>Embryophyta</taxon>
        <taxon>Tracheophyta</taxon>
        <taxon>Spermatophyta</taxon>
        <taxon>Magnoliopsida</taxon>
        <taxon>eudicotyledons</taxon>
        <taxon>Gunneridae</taxon>
        <taxon>Pentapetalae</taxon>
        <taxon>rosids</taxon>
        <taxon>Vitales</taxon>
        <taxon>Vitaceae</taxon>
        <taxon>Viteae</taxon>
        <taxon>Vitis</taxon>
    </lineage>
</organism>
<gene>
    <name evidence="1" type="ORF">VITISV_012007</name>
</gene>
<dbReference type="EMBL" id="AM438470">
    <property type="protein sequence ID" value="CAN73864.1"/>
    <property type="molecule type" value="Genomic_DNA"/>
</dbReference>
<proteinExistence type="predicted"/>
<dbReference type="AlphaFoldDB" id="A5AWS3"/>
<reference evidence="1" key="1">
    <citation type="journal article" date="2007" name="PLoS ONE">
        <title>The first genome sequence of an elite grapevine cultivar (Pinot noir Vitis vinifera L.): coping with a highly heterozygous genome.</title>
        <authorList>
            <person name="Velasco R."/>
            <person name="Zharkikh A."/>
            <person name="Troggio M."/>
            <person name="Cartwright D.A."/>
            <person name="Cestaro A."/>
            <person name="Pruss D."/>
            <person name="Pindo M."/>
            <person name="FitzGerald L.M."/>
            <person name="Vezzulli S."/>
            <person name="Reid J."/>
            <person name="Malacarne G."/>
            <person name="Iliev D."/>
            <person name="Coppola G."/>
            <person name="Wardell B."/>
            <person name="Micheletti D."/>
            <person name="Macalma T."/>
            <person name="Facci M."/>
            <person name="Mitchell J.T."/>
            <person name="Perazzolli M."/>
            <person name="Eldredge G."/>
            <person name="Gatto P."/>
            <person name="Oyzerski R."/>
            <person name="Moretto M."/>
            <person name="Gutin N."/>
            <person name="Stefanini M."/>
            <person name="Chen Y."/>
            <person name="Segala C."/>
            <person name="Davenport C."/>
            <person name="Dematte L."/>
            <person name="Mraz A."/>
            <person name="Battilana J."/>
            <person name="Stormo K."/>
            <person name="Costa F."/>
            <person name="Tao Q."/>
            <person name="Si-Ammour A."/>
            <person name="Harkins T."/>
            <person name="Lackey A."/>
            <person name="Perbost C."/>
            <person name="Taillon B."/>
            <person name="Stella A."/>
            <person name="Solovyev V."/>
            <person name="Fawcett J.A."/>
            <person name="Sterck L."/>
            <person name="Vandepoele K."/>
            <person name="Grando S.M."/>
            <person name="Toppo S."/>
            <person name="Moser C."/>
            <person name="Lanchbury J."/>
            <person name="Bogden R."/>
            <person name="Skolnick M."/>
            <person name="Sgaramella V."/>
            <person name="Bhatnagar S.K."/>
            <person name="Fontana P."/>
            <person name="Gutin A."/>
            <person name="Van de Peer Y."/>
            <person name="Salamini F."/>
            <person name="Viola R."/>
        </authorList>
    </citation>
    <scope>NUCLEOTIDE SEQUENCE</scope>
</reference>
<sequence>MALVGLFISLVCALFCFAIPLFLASYLVVHQVVHPYLKGTRIKCHLPLKSKFLIPGKAIVEEAGAFIVSQTAGGRSTASTSSQEVSCSAPRERFQILRLTLVLASVHNLSPFIESKHTDPGIIVSIKIPSWMRFRSRMTAEMKILMKAMLHLFLCPAERYRKATREVHRKYDEL</sequence>
<accession>A5AWS3</accession>
<name>A5AWS3_VITVI</name>
<protein>
    <submittedName>
        <fullName evidence="1">Uncharacterized protein</fullName>
    </submittedName>
</protein>
<evidence type="ECO:0000313" key="1">
    <source>
        <dbReference type="EMBL" id="CAN73864.1"/>
    </source>
</evidence>